<dbReference type="GO" id="GO:0006099">
    <property type="term" value="P:tricarboxylic acid cycle"/>
    <property type="evidence" value="ECO:0007669"/>
    <property type="project" value="TreeGrafter"/>
</dbReference>
<reference evidence="5" key="1">
    <citation type="submission" date="2017-05" db="EMBL/GenBank/DDBJ databases">
        <authorList>
            <person name="Rodrigo-Torres L."/>
            <person name="Arahal R. D."/>
            <person name="Lucena T."/>
        </authorList>
    </citation>
    <scope>NUCLEOTIDE SEQUENCE [LARGE SCALE GENOMIC DNA]</scope>
    <source>
        <strain evidence="5">CECT 8868</strain>
    </source>
</reference>
<dbReference type="RefSeq" id="WP_093995906.1">
    <property type="nucleotide sequence ID" value="NZ_FXYD01000002.1"/>
</dbReference>
<name>A0A238K483_9RHOB</name>
<dbReference type="Pfam" id="PF03937">
    <property type="entry name" value="Sdh5"/>
    <property type="match status" value="1"/>
</dbReference>
<organism evidence="4 5">
    <name type="scientific">Octadecabacter ascidiaceicola</name>
    <dbReference type="NCBI Taxonomy" id="1655543"/>
    <lineage>
        <taxon>Bacteria</taxon>
        <taxon>Pseudomonadati</taxon>
        <taxon>Pseudomonadota</taxon>
        <taxon>Alphaproteobacteria</taxon>
        <taxon>Rhodobacterales</taxon>
        <taxon>Roseobacteraceae</taxon>
        <taxon>Octadecabacter</taxon>
    </lineage>
</organism>
<evidence type="ECO:0000256" key="2">
    <source>
        <dbReference type="ARBA" id="ARBA00019418"/>
    </source>
</evidence>
<evidence type="ECO:0000313" key="4">
    <source>
        <dbReference type="EMBL" id="SMX37573.1"/>
    </source>
</evidence>
<keyword evidence="3" id="KW-0143">Chaperone</keyword>
<evidence type="ECO:0000256" key="3">
    <source>
        <dbReference type="ARBA" id="ARBA00023186"/>
    </source>
</evidence>
<dbReference type="Gene3D" id="1.10.150.250">
    <property type="entry name" value="Flavinator of succinate dehydrogenase"/>
    <property type="match status" value="1"/>
</dbReference>
<comment type="similarity">
    <text evidence="1">Belongs to the SdhE FAD assembly factor family.</text>
</comment>
<dbReference type="InterPro" id="IPR036714">
    <property type="entry name" value="SDH_sf"/>
</dbReference>
<proteinExistence type="inferred from homology"/>
<evidence type="ECO:0000256" key="1">
    <source>
        <dbReference type="ARBA" id="ARBA00008571"/>
    </source>
</evidence>
<sequence length="92" mass="10483">MSEPLDVMRKRLHMRSIRRGIKEMDLILMGFSKAHLAELNADDLGLYDQLLSENDHDLYQWVSGQSVEPEPYRGLMDLIRKGAVGVTKPATN</sequence>
<dbReference type="AlphaFoldDB" id="A0A238K483"/>
<evidence type="ECO:0000313" key="5">
    <source>
        <dbReference type="Proteomes" id="UP000203464"/>
    </source>
</evidence>
<dbReference type="SUPFAM" id="SSF109910">
    <property type="entry name" value="YgfY-like"/>
    <property type="match status" value="1"/>
</dbReference>
<gene>
    <name evidence="4" type="ORF">OCA8868_01493</name>
</gene>
<dbReference type="PANTHER" id="PTHR12469">
    <property type="entry name" value="PROTEIN EMI5 HOMOLOG, MITOCHONDRIAL"/>
    <property type="match status" value="1"/>
</dbReference>
<dbReference type="OrthoDB" id="9807264at2"/>
<dbReference type="InterPro" id="IPR005631">
    <property type="entry name" value="SDH"/>
</dbReference>
<protein>
    <recommendedName>
        <fullName evidence="2">FAD assembly factor SdhE</fullName>
    </recommendedName>
</protein>
<dbReference type="PANTHER" id="PTHR12469:SF2">
    <property type="entry name" value="SUCCINATE DEHYDROGENASE ASSEMBLY FACTOR 2, MITOCHONDRIAL"/>
    <property type="match status" value="1"/>
</dbReference>
<accession>A0A238K483</accession>
<keyword evidence="5" id="KW-1185">Reference proteome</keyword>
<dbReference type="Proteomes" id="UP000203464">
    <property type="component" value="Unassembled WGS sequence"/>
</dbReference>
<dbReference type="EMBL" id="FXYD01000002">
    <property type="protein sequence ID" value="SMX37573.1"/>
    <property type="molecule type" value="Genomic_DNA"/>
</dbReference>